<dbReference type="InterPro" id="IPR000073">
    <property type="entry name" value="AB_hydrolase_1"/>
</dbReference>
<accession>A0ABY6HRQ3</accession>
<sequence>MVEFKTHGSVPYQIIVLHGGPGAWGEMAPVADQIADKCGVIEPYFLEETLQGQLNELKQIIQLLHLKTVSLLGFSWGAWLGYLFAAKYPALVTKLILVGSGPYEHQYFLKLLETRESRMNPSQKELYLEILQKLRDPDESNKNSLISQLGALCSKIDQYHPDPFEKSFPSPHFDLDRSTYFQQALNEVIGMRKSGELLQQAEKILCPVVAIHGDYDPHPANGVKIPLEQKIENFKFFLLEKCGHKPWIEKFARTNFFNILKSVLF</sequence>
<dbReference type="PANTHER" id="PTHR43798">
    <property type="entry name" value="MONOACYLGLYCEROL LIPASE"/>
    <property type="match status" value="1"/>
</dbReference>
<reference evidence="2" key="1">
    <citation type="submission" date="2022-09" db="EMBL/GenBank/DDBJ databases">
        <title>Actin cytoskeleton and complex cell architecture in an #Asgard archaeon.</title>
        <authorList>
            <person name="Ponce Toledo R.I."/>
            <person name="Schleper C."/>
            <person name="Rodrigues Oliveira T."/>
            <person name="Wollweber F."/>
            <person name="Xu J."/>
            <person name="Rittmann S."/>
            <person name="Klingl A."/>
            <person name="Pilhofer M."/>
        </authorList>
    </citation>
    <scope>NUCLEOTIDE SEQUENCE</scope>
    <source>
        <strain evidence="2">B-35</strain>
    </source>
</reference>
<feature type="domain" description="AB hydrolase-1" evidence="1">
    <location>
        <begin position="56"/>
        <end position="250"/>
    </location>
</feature>
<evidence type="ECO:0000259" key="1">
    <source>
        <dbReference type="Pfam" id="PF00561"/>
    </source>
</evidence>
<dbReference type="EMBL" id="CP104013">
    <property type="protein sequence ID" value="UYP46085.1"/>
    <property type="molecule type" value="Genomic_DNA"/>
</dbReference>
<dbReference type="PANTHER" id="PTHR43798:SF33">
    <property type="entry name" value="HYDROLASE, PUTATIVE (AFU_ORTHOLOGUE AFUA_2G14860)-RELATED"/>
    <property type="match status" value="1"/>
</dbReference>
<dbReference type="SUPFAM" id="SSF53474">
    <property type="entry name" value="alpha/beta-Hydrolases"/>
    <property type="match status" value="1"/>
</dbReference>
<dbReference type="Gene3D" id="3.40.50.1820">
    <property type="entry name" value="alpha/beta hydrolase"/>
    <property type="match status" value="1"/>
</dbReference>
<dbReference type="Pfam" id="PF00561">
    <property type="entry name" value="Abhydrolase_1"/>
    <property type="match status" value="1"/>
</dbReference>
<evidence type="ECO:0000313" key="3">
    <source>
        <dbReference type="Proteomes" id="UP001208689"/>
    </source>
</evidence>
<proteinExistence type="predicted"/>
<keyword evidence="3" id="KW-1185">Reference proteome</keyword>
<dbReference type="InterPro" id="IPR050266">
    <property type="entry name" value="AB_hydrolase_sf"/>
</dbReference>
<dbReference type="InterPro" id="IPR029058">
    <property type="entry name" value="AB_hydrolase_fold"/>
</dbReference>
<protein>
    <recommendedName>
        <fullName evidence="1">AB hydrolase-1 domain-containing protein</fullName>
    </recommendedName>
</protein>
<organism evidence="2 3">
    <name type="scientific">Candidatus Lokiarchaeum ossiferum</name>
    <dbReference type="NCBI Taxonomy" id="2951803"/>
    <lineage>
        <taxon>Archaea</taxon>
        <taxon>Promethearchaeati</taxon>
        <taxon>Promethearchaeota</taxon>
        <taxon>Promethearchaeia</taxon>
        <taxon>Promethearchaeales</taxon>
        <taxon>Promethearchaeaceae</taxon>
        <taxon>Candidatus Lokiarchaeum</taxon>
    </lineage>
</organism>
<gene>
    <name evidence="2" type="ORF">NEF87_002370</name>
</gene>
<dbReference type="Proteomes" id="UP001208689">
    <property type="component" value="Chromosome"/>
</dbReference>
<evidence type="ECO:0000313" key="2">
    <source>
        <dbReference type="EMBL" id="UYP46085.1"/>
    </source>
</evidence>
<name>A0ABY6HRQ3_9ARCH</name>